<evidence type="ECO:0000256" key="3">
    <source>
        <dbReference type="ARBA" id="ARBA00022833"/>
    </source>
</evidence>
<feature type="domain" description="FLYWCH-type" evidence="4">
    <location>
        <begin position="68"/>
        <end position="127"/>
    </location>
</feature>
<keyword evidence="3" id="KW-0862">Zinc</keyword>
<evidence type="ECO:0000313" key="6">
    <source>
        <dbReference type="RefSeq" id="XP_052748515.1"/>
    </source>
</evidence>
<dbReference type="Gene3D" id="2.20.25.240">
    <property type="match status" value="3"/>
</dbReference>
<dbReference type="Pfam" id="PF04500">
    <property type="entry name" value="FLYWCH"/>
    <property type="match status" value="2"/>
</dbReference>
<protein>
    <submittedName>
        <fullName evidence="6">Uncharacterized protein LOC128200148</fullName>
    </submittedName>
</protein>
<dbReference type="RefSeq" id="XP_052748515.1">
    <property type="nucleotide sequence ID" value="XM_052892555.1"/>
</dbReference>
<accession>A0ABM3MBS5</accession>
<keyword evidence="5" id="KW-1185">Reference proteome</keyword>
<evidence type="ECO:0000256" key="1">
    <source>
        <dbReference type="ARBA" id="ARBA00022723"/>
    </source>
</evidence>
<keyword evidence="2" id="KW-0863">Zinc-finger</keyword>
<sequence>MLDQFPYSKHQKLVDGAQRWRCTIRHCKAHVITNRKGVIIKCQNSHDHKPMQYVCTQGGLYVRVSTMILTNNGKHLLMFNQYVYCKHCNQKQGIRWKCTRNASRNCNAYVIVNDAGIIVKGKGVHTHEPPKYHRNLDGTYIMWYVFSANFIHTSKGHLFVMINGYTFGKHYKIRTGMRWQCTQSHSRACKAYIVLDSGDRIIKSITEHSHDPPKYHYCPKNNSYTRF</sequence>
<reference evidence="6" key="1">
    <citation type="submission" date="2025-08" db="UniProtKB">
        <authorList>
            <consortium name="RefSeq"/>
        </authorList>
    </citation>
    <scope>IDENTIFICATION</scope>
    <source>
        <tissue evidence="6">Whole larvae</tissue>
    </source>
</reference>
<proteinExistence type="predicted"/>
<name>A0ABM3MBS5_GALME</name>
<evidence type="ECO:0000313" key="5">
    <source>
        <dbReference type="Proteomes" id="UP001652740"/>
    </source>
</evidence>
<keyword evidence="1" id="KW-0479">Metal-binding</keyword>
<evidence type="ECO:0000259" key="4">
    <source>
        <dbReference type="Pfam" id="PF04500"/>
    </source>
</evidence>
<organism evidence="5 6">
    <name type="scientific">Galleria mellonella</name>
    <name type="common">Greater wax moth</name>
    <dbReference type="NCBI Taxonomy" id="7137"/>
    <lineage>
        <taxon>Eukaryota</taxon>
        <taxon>Metazoa</taxon>
        <taxon>Ecdysozoa</taxon>
        <taxon>Arthropoda</taxon>
        <taxon>Hexapoda</taxon>
        <taxon>Insecta</taxon>
        <taxon>Pterygota</taxon>
        <taxon>Neoptera</taxon>
        <taxon>Endopterygota</taxon>
        <taxon>Lepidoptera</taxon>
        <taxon>Glossata</taxon>
        <taxon>Ditrysia</taxon>
        <taxon>Pyraloidea</taxon>
        <taxon>Pyralidae</taxon>
        <taxon>Galleriinae</taxon>
        <taxon>Galleria</taxon>
    </lineage>
</organism>
<dbReference type="GeneID" id="128200148"/>
<evidence type="ECO:0000256" key="2">
    <source>
        <dbReference type="ARBA" id="ARBA00022771"/>
    </source>
</evidence>
<feature type="domain" description="FLYWCH-type" evidence="4">
    <location>
        <begin position="150"/>
        <end position="210"/>
    </location>
</feature>
<dbReference type="InterPro" id="IPR007588">
    <property type="entry name" value="Znf_FLYWCH"/>
</dbReference>
<dbReference type="Proteomes" id="UP001652740">
    <property type="component" value="Unplaced"/>
</dbReference>
<gene>
    <name evidence="6" type="primary">LOC128200148</name>
</gene>